<accession>A0A4U7J762</accession>
<dbReference type="RefSeq" id="WP_137699065.1">
    <property type="nucleotide sequence ID" value="NZ_CP061336.1"/>
</dbReference>
<dbReference type="EMBL" id="CP061336">
    <property type="protein sequence ID" value="QNU67939.1"/>
    <property type="molecule type" value="Genomic_DNA"/>
</dbReference>
<protein>
    <recommendedName>
        <fullName evidence="3">DUF4365 domain-containing protein</fullName>
    </recommendedName>
</protein>
<evidence type="ECO:0000313" key="1">
    <source>
        <dbReference type="EMBL" id="QNU67939.1"/>
    </source>
</evidence>
<dbReference type="Proteomes" id="UP000306409">
    <property type="component" value="Chromosome"/>
</dbReference>
<reference evidence="1 2" key="1">
    <citation type="submission" date="2020-09" db="EMBL/GenBank/DDBJ databases">
        <title>Characterization and genome sequencing of Ruminiclostridium sp. nov. MA18.</title>
        <authorList>
            <person name="Rettenmaier R."/>
            <person name="Kowollik M.-L."/>
            <person name="Liebl W."/>
            <person name="Zverlov V."/>
        </authorList>
    </citation>
    <scope>NUCLEOTIDE SEQUENCE [LARGE SCALE GENOMIC DNA]</scope>
    <source>
        <strain evidence="1 2">MA18</strain>
    </source>
</reference>
<dbReference type="KEGG" id="rher:EHE19_005705"/>
<evidence type="ECO:0008006" key="3">
    <source>
        <dbReference type="Google" id="ProtNLM"/>
    </source>
</evidence>
<dbReference type="OrthoDB" id="2066879at2"/>
<gene>
    <name evidence="1" type="ORF">EHE19_005705</name>
</gene>
<sequence length="601" mass="69036">MDIEKVATAEIVRQISKTDYLAPFINDGDKEPSWDGAIYTYSRSSKKVDELLGRVPVQVKGHLDNNFLNETISYTVRVADLRNYLTECGTVYFVVYINDDGDCKIYYANLLPFVLKRLLKDIGNQKTKNISLSAFPTNKADISNIFLNFVRDRKKQLTTIGADIISYDEVVKSGGLKELNFGFTDINRKLTEPFGYMFKHGFYLYATLNHGITVPIEHISSIEMASAVLRAPVMCNGTKYYDQYSLVHKKDGVSEFHFGKSSVYIIDTRNHIGKFNFTLAGNLSERITDESFIIDAIESGSFSINGVEISLSSSKKEEVDSFQIEDRKIHLQQLRRIKKVLTQLKVSEELDCDNLTENDLQNLNMLVVAFDEQKPVSINVLPDSPPFGHLTVANLKIMLSFSKDADSGLHWLYSFFDSPLDFRATDENGNEIKSSVYVLLSKENFITLSNIDYDALFRAITSVPCSEIYCGQVTQLLLNMLLAYDEKKPEDQRLLRYSHMIAEWLLSDDNETPYEIRQLNYLQIIKREREFSVKELKELYSIIESGSVREDILVGTYLLLDNQPAAELHFERLEPELQNNFKNYPIYMFWKKTKEDRKTNE</sequence>
<name>A0A4U7J762_9FIRM</name>
<organism evidence="1 2">
    <name type="scientific">Ruminiclostridium herbifermentans</name>
    <dbReference type="NCBI Taxonomy" id="2488810"/>
    <lineage>
        <taxon>Bacteria</taxon>
        <taxon>Bacillati</taxon>
        <taxon>Bacillota</taxon>
        <taxon>Clostridia</taxon>
        <taxon>Eubacteriales</taxon>
        <taxon>Oscillospiraceae</taxon>
        <taxon>Ruminiclostridium</taxon>
    </lineage>
</organism>
<proteinExistence type="predicted"/>
<dbReference type="AlphaFoldDB" id="A0A4U7J762"/>
<evidence type="ECO:0000313" key="2">
    <source>
        <dbReference type="Proteomes" id="UP000306409"/>
    </source>
</evidence>
<keyword evidence="2" id="KW-1185">Reference proteome</keyword>